<reference evidence="8" key="2">
    <citation type="submission" date="2023-05" db="EMBL/GenBank/DDBJ databases">
        <authorList>
            <person name="Schelkunov M.I."/>
        </authorList>
    </citation>
    <scope>NUCLEOTIDE SEQUENCE</scope>
    <source>
        <strain evidence="8">Hsosn_3</strain>
        <tissue evidence="8">Leaf</tissue>
    </source>
</reference>
<dbReference type="Pfam" id="PF02485">
    <property type="entry name" value="Branch"/>
    <property type="match status" value="1"/>
</dbReference>
<evidence type="ECO:0000256" key="1">
    <source>
        <dbReference type="ARBA" id="ARBA00004606"/>
    </source>
</evidence>
<evidence type="ECO:0000313" key="8">
    <source>
        <dbReference type="EMBL" id="KAK1357492.1"/>
    </source>
</evidence>
<evidence type="ECO:0000256" key="5">
    <source>
        <dbReference type="ARBA" id="ARBA00023180"/>
    </source>
</evidence>
<evidence type="ECO:0000256" key="2">
    <source>
        <dbReference type="ARBA" id="ARBA00022676"/>
    </source>
</evidence>
<evidence type="ECO:0000256" key="6">
    <source>
        <dbReference type="SAM" id="MobiDB-lite"/>
    </source>
</evidence>
<keyword evidence="7" id="KW-0812">Transmembrane</keyword>
<keyword evidence="3" id="KW-0808">Transferase</keyword>
<dbReference type="PANTHER" id="PTHR31042:SF77">
    <property type="entry name" value="GLYCOSYLTRANSFERASE"/>
    <property type="match status" value="1"/>
</dbReference>
<evidence type="ECO:0000256" key="7">
    <source>
        <dbReference type="SAM" id="Phobius"/>
    </source>
</evidence>
<dbReference type="EMBL" id="JAUIZM010000011">
    <property type="protein sequence ID" value="KAK1357492.1"/>
    <property type="molecule type" value="Genomic_DNA"/>
</dbReference>
<accession>A0AAD8H0M1</accession>
<reference evidence="8" key="1">
    <citation type="submission" date="2023-02" db="EMBL/GenBank/DDBJ databases">
        <title>Genome of toxic invasive species Heracleum sosnowskyi carries increased number of genes despite the absence of recent whole-genome duplications.</title>
        <authorList>
            <person name="Schelkunov M."/>
            <person name="Shtratnikova V."/>
            <person name="Makarenko M."/>
            <person name="Klepikova A."/>
            <person name="Omelchenko D."/>
            <person name="Novikova G."/>
            <person name="Obukhova E."/>
            <person name="Bogdanov V."/>
            <person name="Penin A."/>
            <person name="Logacheva M."/>
        </authorList>
    </citation>
    <scope>NUCLEOTIDE SEQUENCE</scope>
    <source>
        <strain evidence="8">Hsosn_3</strain>
        <tissue evidence="8">Leaf</tissue>
    </source>
</reference>
<comment type="caution">
    <text evidence="8">The sequence shown here is derived from an EMBL/GenBank/DDBJ whole genome shotgun (WGS) entry which is preliminary data.</text>
</comment>
<sequence length="442" mass="50219">MDDIQSPKISKIFIIRSKYVAVLLLVFICSFGTLYIKSFSNFNLQYLIVLSASSFTISSAPLSPYSAPIPSPRPAEEALTISSPAQLSPYSAPIPPPLPSEEALAPSISNVTSSSNGTTSSSNITSTTEHVTLRDQTPLMHNMTDTELLSLASSSVSKIREFTNYYKQVQKVAFMFLTPGRLPLSPLWEMFFKGHEGLFSIYVHPHPSFNETYPQDSVFYHRAIPSQPLYWGTISMVDAERRLLGNALLDSSNQRFVLLSDSCIPLFNFTTIYNYLMGSNQSFLSLYDDPRKPGRGRYNKQMWPTITIQDWRKGSQWFELRRDLALKIISDTKYYAIFKEFCRPSCYNDEHYMPTLVHILYSKMNSNRTVTFVDWSKSGPHPGKFKGSQITEEFLNQIRFGSQCVYGDNITTTICHLFARKFQPDTLGPLSRIAPRLYGFEI</sequence>
<proteinExistence type="predicted"/>
<feature type="compositionally biased region" description="Low complexity" evidence="6">
    <location>
        <begin position="109"/>
        <end position="128"/>
    </location>
</feature>
<dbReference type="InterPro" id="IPR044174">
    <property type="entry name" value="BC10-like"/>
</dbReference>
<evidence type="ECO:0000256" key="3">
    <source>
        <dbReference type="ARBA" id="ARBA00022679"/>
    </source>
</evidence>
<organism evidence="8 9">
    <name type="scientific">Heracleum sosnowskyi</name>
    <dbReference type="NCBI Taxonomy" id="360622"/>
    <lineage>
        <taxon>Eukaryota</taxon>
        <taxon>Viridiplantae</taxon>
        <taxon>Streptophyta</taxon>
        <taxon>Embryophyta</taxon>
        <taxon>Tracheophyta</taxon>
        <taxon>Spermatophyta</taxon>
        <taxon>Magnoliopsida</taxon>
        <taxon>eudicotyledons</taxon>
        <taxon>Gunneridae</taxon>
        <taxon>Pentapetalae</taxon>
        <taxon>asterids</taxon>
        <taxon>campanulids</taxon>
        <taxon>Apiales</taxon>
        <taxon>Apiaceae</taxon>
        <taxon>Apioideae</taxon>
        <taxon>apioid superclade</taxon>
        <taxon>Tordylieae</taxon>
        <taxon>Tordyliinae</taxon>
        <taxon>Heracleum</taxon>
    </lineage>
</organism>
<gene>
    <name evidence="8" type="ORF">POM88_050748</name>
</gene>
<dbReference type="GO" id="GO:0016020">
    <property type="term" value="C:membrane"/>
    <property type="evidence" value="ECO:0007669"/>
    <property type="project" value="UniProtKB-SubCell"/>
</dbReference>
<dbReference type="AlphaFoldDB" id="A0AAD8H0M1"/>
<evidence type="ECO:0000256" key="4">
    <source>
        <dbReference type="ARBA" id="ARBA00023136"/>
    </source>
</evidence>
<protein>
    <submittedName>
        <fullName evidence="8">Core-2/I-branching beta-1,6-N-acetylglucosaminyltransferase family protein</fullName>
    </submittedName>
</protein>
<keyword evidence="2" id="KW-0328">Glycosyltransferase</keyword>
<keyword evidence="7" id="KW-1133">Transmembrane helix</keyword>
<keyword evidence="4 7" id="KW-0472">Membrane</keyword>
<dbReference type="Proteomes" id="UP001237642">
    <property type="component" value="Unassembled WGS sequence"/>
</dbReference>
<dbReference type="InterPro" id="IPR003406">
    <property type="entry name" value="Glyco_trans_14"/>
</dbReference>
<dbReference type="GO" id="GO:0016757">
    <property type="term" value="F:glycosyltransferase activity"/>
    <property type="evidence" value="ECO:0007669"/>
    <property type="project" value="UniProtKB-KW"/>
</dbReference>
<evidence type="ECO:0000313" key="9">
    <source>
        <dbReference type="Proteomes" id="UP001237642"/>
    </source>
</evidence>
<dbReference type="PANTHER" id="PTHR31042">
    <property type="entry name" value="CORE-2/I-BRANCHING BETA-1,6-N-ACETYLGLUCOSAMINYLTRANSFERASE FAMILY PROTEIN-RELATED"/>
    <property type="match status" value="1"/>
</dbReference>
<keyword evidence="5" id="KW-0325">Glycoprotein</keyword>
<name>A0AAD8H0M1_9APIA</name>
<feature type="transmembrane region" description="Helical" evidence="7">
    <location>
        <begin position="20"/>
        <end position="38"/>
    </location>
</feature>
<comment type="subcellular location">
    <subcellularLocation>
        <location evidence="1">Membrane</location>
        <topology evidence="1">Single-pass type II membrane protein</topology>
    </subcellularLocation>
</comment>
<feature type="region of interest" description="Disordered" evidence="6">
    <location>
        <begin position="109"/>
        <end position="130"/>
    </location>
</feature>
<keyword evidence="9" id="KW-1185">Reference proteome</keyword>